<dbReference type="RefSeq" id="WP_248435205.1">
    <property type="nucleotide sequence ID" value="NZ_CP096205.1"/>
</dbReference>
<gene>
    <name evidence="1" type="ORF">M0M57_02870</name>
</gene>
<organism evidence="1 2">
    <name type="scientific">Flavobacterium azooxidireducens</name>
    <dbReference type="NCBI Taxonomy" id="1871076"/>
    <lineage>
        <taxon>Bacteria</taxon>
        <taxon>Pseudomonadati</taxon>
        <taxon>Bacteroidota</taxon>
        <taxon>Flavobacteriia</taxon>
        <taxon>Flavobacteriales</taxon>
        <taxon>Flavobacteriaceae</taxon>
        <taxon>Flavobacterium</taxon>
    </lineage>
</organism>
<reference evidence="1" key="1">
    <citation type="submission" date="2022-04" db="EMBL/GenBank/DDBJ databases">
        <title>Consumption of N2O by Flavobacterium azooxidireducens sp. nov. isolated from Decomposing Leaf Litter of Phragmites australis (Cav.).</title>
        <authorList>
            <person name="Behrendt U."/>
            <person name="Spanner T."/>
            <person name="Augustin J."/>
            <person name="Horn M.A."/>
            <person name="Kolb S."/>
            <person name="Ulrich A."/>
        </authorList>
    </citation>
    <scope>NUCLEOTIDE SEQUENCE</scope>
    <source>
        <strain evidence="1">IGB 4-14</strain>
    </source>
</reference>
<evidence type="ECO:0000313" key="1">
    <source>
        <dbReference type="EMBL" id="UPQ79787.1"/>
    </source>
</evidence>
<name>A0ABY4KG60_9FLAO</name>
<protein>
    <submittedName>
        <fullName evidence="1">Uncharacterized protein</fullName>
    </submittedName>
</protein>
<dbReference type="EMBL" id="CP096205">
    <property type="protein sequence ID" value="UPQ79787.1"/>
    <property type="molecule type" value="Genomic_DNA"/>
</dbReference>
<dbReference type="PROSITE" id="PS51257">
    <property type="entry name" value="PROKAR_LIPOPROTEIN"/>
    <property type="match status" value="1"/>
</dbReference>
<sequence>MKKILLLFSIFLFTLCSCKKEKSQSETDLEPKPFFAPSTVLEEPKAEPTYHEDTATQYEYRVGESGDYTYNYDVVGEDSKGNKVSGNITIKDQYGNGKLTNHEGSTFTVTAEWIGYGKLLAKDEKENEYFLVAE</sequence>
<dbReference type="Proteomes" id="UP000830583">
    <property type="component" value="Chromosome"/>
</dbReference>
<accession>A0ABY4KG60</accession>
<keyword evidence="2" id="KW-1185">Reference proteome</keyword>
<proteinExistence type="predicted"/>
<evidence type="ECO:0000313" key="2">
    <source>
        <dbReference type="Proteomes" id="UP000830583"/>
    </source>
</evidence>